<comment type="caution">
    <text evidence="2">The sequence shown here is derived from an EMBL/GenBank/DDBJ whole genome shotgun (WGS) entry which is preliminary data.</text>
</comment>
<dbReference type="AlphaFoldDB" id="A0A8S9SLT0"/>
<gene>
    <name evidence="2" type="ORF">F2Q69_00038549</name>
</gene>
<name>A0A8S9SLT0_BRACR</name>
<dbReference type="Proteomes" id="UP000712600">
    <property type="component" value="Unassembled WGS sequence"/>
</dbReference>
<accession>A0A8S9SLT0</accession>
<evidence type="ECO:0000256" key="1">
    <source>
        <dbReference type="SAM" id="MobiDB-lite"/>
    </source>
</evidence>
<sequence>MASSPGPFYNQRLYAPPAIAAQPSPVTQTPQQEAVPSSSSATNLHPQRTVSFPTPPLNLLSPRCNHNPGTQILAVLNNNNNGGGAAVASARDRSLDEYILM</sequence>
<evidence type="ECO:0000313" key="2">
    <source>
        <dbReference type="EMBL" id="KAF3601414.1"/>
    </source>
</evidence>
<proteinExistence type="predicted"/>
<organism evidence="2 3">
    <name type="scientific">Brassica cretica</name>
    <name type="common">Mustard</name>
    <dbReference type="NCBI Taxonomy" id="69181"/>
    <lineage>
        <taxon>Eukaryota</taxon>
        <taxon>Viridiplantae</taxon>
        <taxon>Streptophyta</taxon>
        <taxon>Embryophyta</taxon>
        <taxon>Tracheophyta</taxon>
        <taxon>Spermatophyta</taxon>
        <taxon>Magnoliopsida</taxon>
        <taxon>eudicotyledons</taxon>
        <taxon>Gunneridae</taxon>
        <taxon>Pentapetalae</taxon>
        <taxon>rosids</taxon>
        <taxon>malvids</taxon>
        <taxon>Brassicales</taxon>
        <taxon>Brassicaceae</taxon>
        <taxon>Brassiceae</taxon>
        <taxon>Brassica</taxon>
    </lineage>
</organism>
<feature type="region of interest" description="Disordered" evidence="1">
    <location>
        <begin position="1"/>
        <end position="55"/>
    </location>
</feature>
<evidence type="ECO:0000313" key="3">
    <source>
        <dbReference type="Proteomes" id="UP000712600"/>
    </source>
</evidence>
<feature type="compositionally biased region" description="Polar residues" evidence="1">
    <location>
        <begin position="24"/>
        <end position="52"/>
    </location>
</feature>
<protein>
    <submittedName>
        <fullName evidence="2">Uncharacterized protein</fullName>
    </submittedName>
</protein>
<reference evidence="2" key="1">
    <citation type="submission" date="2019-12" db="EMBL/GenBank/DDBJ databases">
        <title>Genome sequencing and annotation of Brassica cretica.</title>
        <authorList>
            <person name="Studholme D.J."/>
            <person name="Sarris P."/>
        </authorList>
    </citation>
    <scope>NUCLEOTIDE SEQUENCE</scope>
    <source>
        <strain evidence="2">PFS-109/04</strain>
        <tissue evidence="2">Leaf</tissue>
    </source>
</reference>
<dbReference type="EMBL" id="QGKX02000004">
    <property type="protein sequence ID" value="KAF3601414.1"/>
    <property type="molecule type" value="Genomic_DNA"/>
</dbReference>